<dbReference type="GO" id="GO:0051537">
    <property type="term" value="F:2 iron, 2 sulfur cluster binding"/>
    <property type="evidence" value="ECO:0007669"/>
    <property type="project" value="UniProtKB-KW"/>
</dbReference>
<evidence type="ECO:0000259" key="5">
    <source>
        <dbReference type="PROSITE" id="PS51296"/>
    </source>
</evidence>
<dbReference type="OrthoDB" id="147178at2"/>
<evidence type="ECO:0000313" key="6">
    <source>
        <dbReference type="EMBL" id="ODQ86169.1"/>
    </source>
</evidence>
<proteinExistence type="predicted"/>
<evidence type="ECO:0000256" key="3">
    <source>
        <dbReference type="ARBA" id="ARBA00023004"/>
    </source>
</evidence>
<dbReference type="AlphaFoldDB" id="A0A1E3R8N0"/>
<dbReference type="RefSeq" id="WP_069407124.1">
    <property type="nucleotide sequence ID" value="NZ_MIGZ01000156.1"/>
</dbReference>
<dbReference type="CDD" id="cd03528">
    <property type="entry name" value="Rieske_RO_ferredoxin"/>
    <property type="match status" value="1"/>
</dbReference>
<evidence type="ECO:0000256" key="4">
    <source>
        <dbReference type="ARBA" id="ARBA00023014"/>
    </source>
</evidence>
<dbReference type="EMBL" id="MIGZ01000156">
    <property type="protein sequence ID" value="ODQ86169.1"/>
    <property type="molecule type" value="Genomic_DNA"/>
</dbReference>
<evidence type="ECO:0000256" key="1">
    <source>
        <dbReference type="ARBA" id="ARBA00022714"/>
    </source>
</evidence>
<dbReference type="InterPro" id="IPR036922">
    <property type="entry name" value="Rieske_2Fe-2S_sf"/>
</dbReference>
<keyword evidence="1" id="KW-0001">2Fe-2S</keyword>
<keyword evidence="3" id="KW-0408">Iron</keyword>
<keyword evidence="7" id="KW-1185">Reference proteome</keyword>
<gene>
    <name evidence="6" type="ORF">BHQ17_21570</name>
</gene>
<evidence type="ECO:0000313" key="7">
    <source>
        <dbReference type="Proteomes" id="UP000094243"/>
    </source>
</evidence>
<dbReference type="GO" id="GO:0016705">
    <property type="term" value="F:oxidoreductase activity, acting on paired donors, with incorporation or reduction of molecular oxygen"/>
    <property type="evidence" value="ECO:0007669"/>
    <property type="project" value="UniProtKB-ARBA"/>
</dbReference>
<dbReference type="Gene3D" id="2.102.10.10">
    <property type="entry name" value="Rieske [2Fe-2S] iron-sulphur domain"/>
    <property type="match status" value="1"/>
</dbReference>
<keyword evidence="2" id="KW-0479">Metal-binding</keyword>
<dbReference type="SUPFAM" id="SSF50022">
    <property type="entry name" value="ISP domain"/>
    <property type="match status" value="1"/>
</dbReference>
<sequence length="128" mass="13932">MSEMSECETADLPTHDDRRWMRACSVDELPDDGGYQVTTTPPVSVFTAAGEFFCLDDTCTHETYSLADGWVEEQECVVECSLHMAKFCLRTGAPVAPPASVPVAVHPAARVGEDLYIALPPSYFPSEG</sequence>
<comment type="caution">
    <text evidence="6">The sequence shown here is derived from an EMBL/GenBank/DDBJ whole genome shotgun (WGS) entry which is preliminary data.</text>
</comment>
<dbReference type="GO" id="GO:0004497">
    <property type="term" value="F:monooxygenase activity"/>
    <property type="evidence" value="ECO:0007669"/>
    <property type="project" value="UniProtKB-ARBA"/>
</dbReference>
<protein>
    <submittedName>
        <fullName evidence="6">(2Fe-2S)-binding protein</fullName>
    </submittedName>
</protein>
<organism evidence="6 7">
    <name type="scientific">Mycolicibacterium holsaticum</name>
    <dbReference type="NCBI Taxonomy" id="152142"/>
    <lineage>
        <taxon>Bacteria</taxon>
        <taxon>Bacillati</taxon>
        <taxon>Actinomycetota</taxon>
        <taxon>Actinomycetes</taxon>
        <taxon>Mycobacteriales</taxon>
        <taxon>Mycobacteriaceae</taxon>
        <taxon>Mycolicibacterium</taxon>
    </lineage>
</organism>
<accession>A0A1E3R8N0</accession>
<dbReference type="Proteomes" id="UP000094243">
    <property type="component" value="Unassembled WGS sequence"/>
</dbReference>
<dbReference type="PANTHER" id="PTHR21496:SF23">
    <property type="entry name" value="3-PHENYLPROPIONATE_CINNAMIC ACID DIOXYGENASE FERREDOXIN SUBUNIT"/>
    <property type="match status" value="1"/>
</dbReference>
<dbReference type="Pfam" id="PF00355">
    <property type="entry name" value="Rieske"/>
    <property type="match status" value="1"/>
</dbReference>
<keyword evidence="4" id="KW-0411">Iron-sulfur</keyword>
<name>A0A1E3R8N0_9MYCO</name>
<evidence type="ECO:0000256" key="2">
    <source>
        <dbReference type="ARBA" id="ARBA00022723"/>
    </source>
</evidence>
<dbReference type="PROSITE" id="PS51296">
    <property type="entry name" value="RIESKE"/>
    <property type="match status" value="1"/>
</dbReference>
<dbReference type="GO" id="GO:0046872">
    <property type="term" value="F:metal ion binding"/>
    <property type="evidence" value="ECO:0007669"/>
    <property type="project" value="UniProtKB-KW"/>
</dbReference>
<feature type="domain" description="Rieske" evidence="5">
    <location>
        <begin position="20"/>
        <end position="117"/>
    </location>
</feature>
<reference evidence="7" key="1">
    <citation type="submission" date="2016-09" db="EMBL/GenBank/DDBJ databases">
        <authorList>
            <person name="Greninger A.L."/>
            <person name="Jerome K.R."/>
            <person name="Mcnair B."/>
            <person name="Wallis C."/>
            <person name="Fang F."/>
        </authorList>
    </citation>
    <scope>NUCLEOTIDE SEQUENCE [LARGE SCALE GENOMIC DNA]</scope>
    <source>
        <strain evidence="7">M7</strain>
    </source>
</reference>
<dbReference type="InterPro" id="IPR017941">
    <property type="entry name" value="Rieske_2Fe-2S"/>
</dbReference>
<dbReference type="PANTHER" id="PTHR21496">
    <property type="entry name" value="FERREDOXIN-RELATED"/>
    <property type="match status" value="1"/>
</dbReference>